<keyword evidence="6" id="KW-1185">Reference proteome</keyword>
<evidence type="ECO:0000256" key="3">
    <source>
        <dbReference type="SAM" id="Phobius"/>
    </source>
</evidence>
<dbReference type="AlphaFoldDB" id="A0A4R9K7M9"/>
<sequence>MSLVGFLFACHSDYIVPEATKGSLDVVKAFEKNQATVPLKGEWQYYPELLVFPKDVSLIDSLGPTQYFTVPGTWTGSFLERGFLAGDGFGSFRLLVKHNLKNQSLSLRVPEMETAYLLFVEGKLVSKNGIVSPIEINSRPQYRPFVVDFIPENDESEFILLISNYHHKKGGPGQVISLGRTQAIHAKYEKEILKDMLLVGSIFFMGIYHLFLYLNRKKDPYTYWFALTCILISLRVFITGNKYLIALIPSIPWELHLKLSYLSFFLIPPVFCRYIFLTFTAYFPKTLYKVFFNIGLAVCMLILLTQSSFYTYLMIPYQIFTLTGATIGVVVVLRAIKAKQTGSRLFMLSFVLFLVTMINDFLVTNLVIYNPLLSHYGIFMMFIFQSISIARNFSRGFVEAETFAKQLSIRNKDLEEVRSQLTHLNESLELKANEKTIELQAKLDQINKDMKLAKSIVTGLTIVPDLSPFLEIDTIYQPIADVGGDIFFVKKIQDGYVRIFLGDATGHGLQAALYTMMIQSEFERLNMVATKPNDLLYYLNQHFYDKNSDLQIYFPAVTIDFDFSQSVLRFAAAGMQNQLLHKANGELVLLENTGPIIGILEQYRFGFQEEKVAAGDRIFLFTDGVFEELNENDGVAALGQLTDIIVSTRSLDFEDVTIHIRAKLIEVLQKSTWKDDATLIVLEVGSYLK</sequence>
<dbReference type="InterPro" id="IPR036457">
    <property type="entry name" value="PPM-type-like_dom_sf"/>
</dbReference>
<protein>
    <submittedName>
        <fullName evidence="5">Serine/threonine protein phosphatase</fullName>
    </submittedName>
</protein>
<proteinExistence type="predicted"/>
<feature type="transmembrane region" description="Helical" evidence="3">
    <location>
        <begin position="221"/>
        <end position="239"/>
    </location>
</feature>
<dbReference type="Pfam" id="PF07695">
    <property type="entry name" value="7TMR-DISM_7TM"/>
    <property type="match status" value="1"/>
</dbReference>
<keyword evidence="3" id="KW-0812">Transmembrane</keyword>
<dbReference type="OrthoDB" id="311727at2"/>
<dbReference type="PANTHER" id="PTHR43156:SF2">
    <property type="entry name" value="STAGE II SPORULATION PROTEIN E"/>
    <property type="match status" value="1"/>
</dbReference>
<dbReference type="Gene3D" id="3.60.40.10">
    <property type="entry name" value="PPM-type phosphatase domain"/>
    <property type="match status" value="1"/>
</dbReference>
<feature type="transmembrane region" description="Helical" evidence="3">
    <location>
        <begin position="315"/>
        <end position="333"/>
    </location>
</feature>
<evidence type="ECO:0000313" key="6">
    <source>
        <dbReference type="Proteomes" id="UP000297693"/>
    </source>
</evidence>
<feature type="transmembrane region" description="Helical" evidence="3">
    <location>
        <begin position="290"/>
        <end position="309"/>
    </location>
</feature>
<comment type="caution">
    <text evidence="5">The sequence shown here is derived from an EMBL/GenBank/DDBJ whole genome shotgun (WGS) entry which is preliminary data.</text>
</comment>
<keyword evidence="3" id="KW-0472">Membrane</keyword>
<name>A0A4R9K7M9_9LEPT</name>
<keyword evidence="3" id="KW-1133">Transmembrane helix</keyword>
<dbReference type="InterPro" id="IPR001932">
    <property type="entry name" value="PPM-type_phosphatase-like_dom"/>
</dbReference>
<feature type="domain" description="PPM-type phosphatase" evidence="4">
    <location>
        <begin position="467"/>
        <end position="684"/>
    </location>
</feature>
<dbReference type="EMBL" id="RQGD01000010">
    <property type="protein sequence ID" value="TGL62329.1"/>
    <property type="molecule type" value="Genomic_DNA"/>
</dbReference>
<evidence type="ECO:0000259" key="4">
    <source>
        <dbReference type="SMART" id="SM00331"/>
    </source>
</evidence>
<feature type="transmembrane region" description="Helical" evidence="3">
    <location>
        <begin position="196"/>
        <end position="214"/>
    </location>
</feature>
<keyword evidence="2" id="KW-0175">Coiled coil</keyword>
<evidence type="ECO:0000256" key="1">
    <source>
        <dbReference type="ARBA" id="ARBA00022801"/>
    </source>
</evidence>
<feature type="transmembrane region" description="Helical" evidence="3">
    <location>
        <begin position="259"/>
        <end position="283"/>
    </location>
</feature>
<dbReference type="Pfam" id="PF07228">
    <property type="entry name" value="SpoIIE"/>
    <property type="match status" value="1"/>
</dbReference>
<dbReference type="SMART" id="SM00331">
    <property type="entry name" value="PP2C_SIG"/>
    <property type="match status" value="1"/>
</dbReference>
<feature type="coiled-coil region" evidence="2">
    <location>
        <begin position="411"/>
        <end position="445"/>
    </location>
</feature>
<dbReference type="InterPro" id="IPR052016">
    <property type="entry name" value="Bact_Sigma-Reg"/>
</dbReference>
<accession>A0A4R9K7M9</accession>
<dbReference type="PANTHER" id="PTHR43156">
    <property type="entry name" value="STAGE II SPORULATION PROTEIN E-RELATED"/>
    <property type="match status" value="1"/>
</dbReference>
<reference evidence="5" key="1">
    <citation type="journal article" date="2019" name="PLoS Negl. Trop. Dis.">
        <title>Revisiting the worldwide diversity of Leptospira species in the environment.</title>
        <authorList>
            <person name="Vincent A.T."/>
            <person name="Schiettekatte O."/>
            <person name="Bourhy P."/>
            <person name="Veyrier F.J."/>
            <person name="Picardeau M."/>
        </authorList>
    </citation>
    <scope>NUCLEOTIDE SEQUENCE [LARGE SCALE GENOMIC DNA]</scope>
    <source>
        <strain evidence="5">201702476</strain>
    </source>
</reference>
<dbReference type="Proteomes" id="UP000297693">
    <property type="component" value="Unassembled WGS sequence"/>
</dbReference>
<feature type="transmembrane region" description="Helical" evidence="3">
    <location>
        <begin position="345"/>
        <end position="367"/>
    </location>
</feature>
<dbReference type="GO" id="GO:0016791">
    <property type="term" value="F:phosphatase activity"/>
    <property type="evidence" value="ECO:0007669"/>
    <property type="project" value="TreeGrafter"/>
</dbReference>
<evidence type="ECO:0000256" key="2">
    <source>
        <dbReference type="SAM" id="Coils"/>
    </source>
</evidence>
<gene>
    <name evidence="5" type="ORF">EHQ58_03010</name>
</gene>
<organism evidence="5 6">
    <name type="scientific">Leptospira ognonensis</name>
    <dbReference type="NCBI Taxonomy" id="2484945"/>
    <lineage>
        <taxon>Bacteria</taxon>
        <taxon>Pseudomonadati</taxon>
        <taxon>Spirochaetota</taxon>
        <taxon>Spirochaetia</taxon>
        <taxon>Leptospirales</taxon>
        <taxon>Leptospiraceae</taxon>
        <taxon>Leptospira</taxon>
    </lineage>
</organism>
<dbReference type="InterPro" id="IPR011623">
    <property type="entry name" value="7TMR_DISM_rcpt_extracell_dom1"/>
</dbReference>
<evidence type="ECO:0000313" key="5">
    <source>
        <dbReference type="EMBL" id="TGL62329.1"/>
    </source>
</evidence>
<keyword evidence="1" id="KW-0378">Hydrolase</keyword>